<dbReference type="GO" id="GO:0016787">
    <property type="term" value="F:hydrolase activity"/>
    <property type="evidence" value="ECO:0007669"/>
    <property type="project" value="InterPro"/>
</dbReference>
<dbReference type="OrthoDB" id="10019231at2759"/>
<evidence type="ECO:0000313" key="2">
    <source>
        <dbReference type="EMBL" id="KAJ2921099.1"/>
    </source>
</evidence>
<feature type="domain" description="Dienelactone hydrolase" evidence="1">
    <location>
        <begin position="42"/>
        <end position="269"/>
    </location>
</feature>
<dbReference type="EMBL" id="JANBPK010001675">
    <property type="protein sequence ID" value="KAJ2921099.1"/>
    <property type="molecule type" value="Genomic_DNA"/>
</dbReference>
<dbReference type="Gene3D" id="3.40.50.1820">
    <property type="entry name" value="alpha/beta hydrolase"/>
    <property type="match status" value="1"/>
</dbReference>
<comment type="caution">
    <text evidence="2">The sequence shown here is derived from an EMBL/GenBank/DDBJ whole genome shotgun (WGS) entry which is preliminary data.</text>
</comment>
<dbReference type="PANTHER" id="PTHR17630">
    <property type="entry name" value="DIENELACTONE HYDROLASE"/>
    <property type="match status" value="1"/>
</dbReference>
<dbReference type="Proteomes" id="UP001140091">
    <property type="component" value="Unassembled WGS sequence"/>
</dbReference>
<dbReference type="AlphaFoldDB" id="A0A9W8MA47"/>
<dbReference type="PANTHER" id="PTHR17630:SF44">
    <property type="entry name" value="PROTEIN AIM2"/>
    <property type="match status" value="1"/>
</dbReference>
<accession>A0A9W8MA47</accession>
<dbReference type="InterPro" id="IPR002925">
    <property type="entry name" value="Dienelactn_hydro"/>
</dbReference>
<dbReference type="Pfam" id="PF01738">
    <property type="entry name" value="DLH"/>
    <property type="match status" value="1"/>
</dbReference>
<protein>
    <recommendedName>
        <fullName evidence="1">Dienelactone hydrolase domain-containing protein</fullName>
    </recommendedName>
</protein>
<evidence type="ECO:0000259" key="1">
    <source>
        <dbReference type="Pfam" id="PF01738"/>
    </source>
</evidence>
<evidence type="ECO:0000313" key="3">
    <source>
        <dbReference type="Proteomes" id="UP001140091"/>
    </source>
</evidence>
<organism evidence="2 3">
    <name type="scientific">Candolleomyces eurysporus</name>
    <dbReference type="NCBI Taxonomy" id="2828524"/>
    <lineage>
        <taxon>Eukaryota</taxon>
        <taxon>Fungi</taxon>
        <taxon>Dikarya</taxon>
        <taxon>Basidiomycota</taxon>
        <taxon>Agaricomycotina</taxon>
        <taxon>Agaricomycetes</taxon>
        <taxon>Agaricomycetidae</taxon>
        <taxon>Agaricales</taxon>
        <taxon>Agaricineae</taxon>
        <taxon>Psathyrellaceae</taxon>
        <taxon>Candolleomyces</taxon>
    </lineage>
</organism>
<keyword evidence="3" id="KW-1185">Reference proteome</keyword>
<feature type="non-terminal residue" evidence="2">
    <location>
        <position position="275"/>
    </location>
</feature>
<name>A0A9W8MA47_9AGAR</name>
<sequence>MSLSFPGWDEGYILPDKPKGSIQIGFSSAYLAPNPDAETTTSDRAVILLTDDFGLPLKNPKLIADALAERLRCDVWVPDYFNGLNAIDLVPQRVLDQMTTWDKWRLKWKTILPFIGAFWDSSPSVVDKRLASFIALLKEKRGYKKIGAVGYSYGGAACIRLASTGLIDCAVICHPNLPSPSPSLAQVRAICVPVSWVCAEMDHFFSNSIQHQCKAELAGRKGTDRFVDFEFNEYKGTVHGFACRPNLEYPLLVESCKYALDQTASWFEKTLVSES</sequence>
<proteinExistence type="predicted"/>
<dbReference type="InterPro" id="IPR029058">
    <property type="entry name" value="AB_hydrolase_fold"/>
</dbReference>
<reference evidence="2" key="1">
    <citation type="submission" date="2022-06" db="EMBL/GenBank/DDBJ databases">
        <title>Genome Sequence of Candolleomyces eurysporus.</title>
        <authorList>
            <person name="Buettner E."/>
        </authorList>
    </citation>
    <scope>NUCLEOTIDE SEQUENCE</scope>
    <source>
        <strain evidence="2">VTCC 930004</strain>
    </source>
</reference>
<dbReference type="SUPFAM" id="SSF53474">
    <property type="entry name" value="alpha/beta-Hydrolases"/>
    <property type="match status" value="1"/>
</dbReference>
<gene>
    <name evidence="2" type="ORF">H1R20_g16000</name>
</gene>